<dbReference type="EMBL" id="JAAAIN010001104">
    <property type="protein sequence ID" value="KAG0306894.1"/>
    <property type="molecule type" value="Genomic_DNA"/>
</dbReference>
<organism evidence="1 2">
    <name type="scientific">Linnemannia gamsii</name>
    <dbReference type="NCBI Taxonomy" id="64522"/>
    <lineage>
        <taxon>Eukaryota</taxon>
        <taxon>Fungi</taxon>
        <taxon>Fungi incertae sedis</taxon>
        <taxon>Mucoromycota</taxon>
        <taxon>Mortierellomycotina</taxon>
        <taxon>Mortierellomycetes</taxon>
        <taxon>Mortierellales</taxon>
        <taxon>Mortierellaceae</taxon>
        <taxon>Linnemannia</taxon>
    </lineage>
</organism>
<gene>
    <name evidence="1" type="ORF">BGZ97_000583</name>
</gene>
<reference evidence="1" key="1">
    <citation type="journal article" date="2020" name="Fungal Divers.">
        <title>Resolving the Mortierellaceae phylogeny through synthesis of multi-gene phylogenetics and phylogenomics.</title>
        <authorList>
            <person name="Vandepol N."/>
            <person name="Liber J."/>
            <person name="Desiro A."/>
            <person name="Na H."/>
            <person name="Kennedy M."/>
            <person name="Barry K."/>
            <person name="Grigoriev I.V."/>
            <person name="Miller A.N."/>
            <person name="O'Donnell K."/>
            <person name="Stajich J.E."/>
            <person name="Bonito G."/>
        </authorList>
    </citation>
    <scope>NUCLEOTIDE SEQUENCE</scope>
    <source>
        <strain evidence="1">NVP60</strain>
    </source>
</reference>
<name>A0A9P6UJW1_9FUNG</name>
<dbReference type="AlphaFoldDB" id="A0A9P6UJW1"/>
<protein>
    <submittedName>
        <fullName evidence="1">Uncharacterized protein</fullName>
    </submittedName>
</protein>
<sequence length="225" mass="25304">MTVKNREGSRLAGIEYLTLAIGDSNVPQPMEYVRTFRHKRKTEATGTEEAAHESLPVLKALFPVYVPMDDFSAPLLDPGFTAKCKQDRIEFGWLQRGLRFKDIYYRVIGQLEMLKELKAWKSCGGLAGAWQPADVWIILQVCPWTESFDISGYGQFQALELPQEGSEEAPVNTSLWSLFINAETGDRGMVAFNKPWDLGAGTQENQDPTNQFLVDMACLQVFDSV</sequence>
<dbReference type="Proteomes" id="UP000823405">
    <property type="component" value="Unassembled WGS sequence"/>
</dbReference>
<accession>A0A9P6UJW1</accession>
<comment type="caution">
    <text evidence="1">The sequence shown here is derived from an EMBL/GenBank/DDBJ whole genome shotgun (WGS) entry which is preliminary data.</text>
</comment>
<proteinExistence type="predicted"/>
<keyword evidence="2" id="KW-1185">Reference proteome</keyword>
<evidence type="ECO:0000313" key="1">
    <source>
        <dbReference type="EMBL" id="KAG0306894.1"/>
    </source>
</evidence>
<dbReference type="OrthoDB" id="2382874at2759"/>
<evidence type="ECO:0000313" key="2">
    <source>
        <dbReference type="Proteomes" id="UP000823405"/>
    </source>
</evidence>